<name>A0A1J5S749_9ZZZZ</name>
<reference evidence="1" key="1">
    <citation type="submission" date="2016-10" db="EMBL/GenBank/DDBJ databases">
        <title>Sequence of Gallionella enrichment culture.</title>
        <authorList>
            <person name="Poehlein A."/>
            <person name="Muehling M."/>
            <person name="Daniel R."/>
        </authorList>
    </citation>
    <scope>NUCLEOTIDE SEQUENCE</scope>
</reference>
<organism evidence="1">
    <name type="scientific">mine drainage metagenome</name>
    <dbReference type="NCBI Taxonomy" id="410659"/>
    <lineage>
        <taxon>unclassified sequences</taxon>
        <taxon>metagenomes</taxon>
        <taxon>ecological metagenomes</taxon>
    </lineage>
</organism>
<dbReference type="EMBL" id="MLJW01000063">
    <property type="protein sequence ID" value="OIR03755.1"/>
    <property type="molecule type" value="Genomic_DNA"/>
</dbReference>
<dbReference type="Pfam" id="PF13432">
    <property type="entry name" value="TPR_16"/>
    <property type="match status" value="1"/>
</dbReference>
<dbReference type="InterPro" id="IPR011990">
    <property type="entry name" value="TPR-like_helical_dom_sf"/>
</dbReference>
<protein>
    <submittedName>
        <fullName evidence="1">Tetratricopeptide repeat protein</fullName>
    </submittedName>
</protein>
<accession>A0A1J5S749</accession>
<dbReference type="SUPFAM" id="SSF81901">
    <property type="entry name" value="HCP-like"/>
    <property type="match status" value="1"/>
</dbReference>
<sequence length="473" mass="54356">MSASTLSRNPLTLLRRCALVAAVVVTCFAGKVLRAQEQQAHYLSDNIVEKLSKLDEMQKEKKWDEMIALIKSLYQTSKPESYDAAMMLQYLGNVYLIKNDLASALSPLEEGLALSEKYHYYHLETEQQVRYYVAQIYYQDATAKNVPNDVTVRDLKKAKFYLDQWFANNTRPNPDARVFDASVLFQLAQSASGVPNKYDPTYLKETMEACQAGFTETVHPKEYLYLLYINCLQLQERYAEAASYWEILVSVQPNKKDYWNQLLATYNQLAQSTDTHVALKYSVRALLTLDRAQAHGFLKSPRENFIRFSILYNIQQYQEAAHVLRAGLENGTIEDTAKNWEILAYALQQVNKSDEAIDVLKEACKRYPTNGQFYFTIAQDYYAKDNSKLAFEYAQRALKVGHLDKPYAVESFIAYIAFDLRKYDEGIAAVDKALAYPEGAKDARLKSLKSAMLDEIRRREQNKKAIEAQRRSL</sequence>
<dbReference type="Gene3D" id="1.25.40.10">
    <property type="entry name" value="Tetratricopeptide repeat domain"/>
    <property type="match status" value="2"/>
</dbReference>
<proteinExistence type="predicted"/>
<gene>
    <name evidence="1" type="ORF">GALL_141720</name>
</gene>
<dbReference type="AlphaFoldDB" id="A0A1J5S749"/>
<dbReference type="InterPro" id="IPR019734">
    <property type="entry name" value="TPR_rpt"/>
</dbReference>
<evidence type="ECO:0000313" key="1">
    <source>
        <dbReference type="EMBL" id="OIR03755.1"/>
    </source>
</evidence>
<dbReference type="SMART" id="SM00028">
    <property type="entry name" value="TPR"/>
    <property type="match status" value="5"/>
</dbReference>
<comment type="caution">
    <text evidence="1">The sequence shown here is derived from an EMBL/GenBank/DDBJ whole genome shotgun (WGS) entry which is preliminary data.</text>
</comment>